<keyword evidence="1" id="KW-0472">Membrane</keyword>
<protein>
    <recommendedName>
        <fullName evidence="6">Transmembrane signal peptide protein</fullName>
    </recommendedName>
</protein>
<evidence type="ECO:0000256" key="1">
    <source>
        <dbReference type="SAM" id="Phobius"/>
    </source>
</evidence>
<dbReference type="InterPro" id="IPR018702">
    <property type="entry name" value="DUF2207"/>
</dbReference>
<evidence type="ECO:0000313" key="4">
    <source>
        <dbReference type="EMBL" id="ACZ00761.1"/>
    </source>
</evidence>
<dbReference type="KEGG" id="smf:Smon_0277"/>
<evidence type="ECO:0008006" key="6">
    <source>
        <dbReference type="Google" id="ProtNLM"/>
    </source>
</evidence>
<dbReference type="RefSeq" id="WP_012858318.1">
    <property type="nucleotide sequence ID" value="NC_013515.1"/>
</dbReference>
<dbReference type="Pfam" id="PF20990">
    <property type="entry name" value="DUF2207_C"/>
    <property type="match status" value="1"/>
</dbReference>
<dbReference type="Proteomes" id="UP000002072">
    <property type="component" value="Chromosome"/>
</dbReference>
<organism evidence="4 5">
    <name type="scientific">Streptobacillus moniliformis (strain ATCC 14647 / DSM 12112 / NCTC 10651 / 9901)</name>
    <dbReference type="NCBI Taxonomy" id="519441"/>
    <lineage>
        <taxon>Bacteria</taxon>
        <taxon>Fusobacteriati</taxon>
        <taxon>Fusobacteriota</taxon>
        <taxon>Fusobacteriia</taxon>
        <taxon>Fusobacteriales</taxon>
        <taxon>Leptotrichiaceae</taxon>
        <taxon>Streptobacillus</taxon>
    </lineage>
</organism>
<name>D1AWT5_STRM9</name>
<feature type="transmembrane region" description="Helical" evidence="1">
    <location>
        <begin position="429"/>
        <end position="449"/>
    </location>
</feature>
<keyword evidence="1" id="KW-1133">Transmembrane helix</keyword>
<sequence>MKKILFFLFISIFTFSFESISNFEMDILVNPNGVLDVTERITYITDSNRKRGIYRIIPFKYDSGSYFKFEDRIKIENFNVKYTDYNNEVGLYSKIDENVMVYRLGQKDVYLPSNKEINYEIKYKVYNSIRSKDNVNQIYFNALGNYWEMPVEKFKLNVRGIKGNIEVFTGYVGETNKDYQITELENGYEINTVRVSNTGEGLSFLLNSDSFEYSSFDLWYNRAKAYPLIIVVLLTILPIMLLNISIFKFKKRNKFNKAIMVEYLVPDISALIAKRMVRRNTYSTDFLVVLFMLMQKGIIKLREKNPEHDFDEEYVVRFGDKIKSKRKDFNDYVEKQYYVDMNVYECMQDILSKEENIFLNRTILYKNDIFKSKKTIVLVEDDLKQYFDEKYYTEYEISVLKYLNIILIMSFFVIGSIVVFIGKNVFSEIQMLLVLGAMFFITFMNAITVKRYTKIYEKNYPKVKGFEKFLQKTEVEKLKHFKTEEEVITYFKQILPFAIAFGLQNQYLKMLDNVVSRLLLDIEKIRDNLYYSHIVNIMYYNRIINKSIETEINNNNSYGGNSKFSGGFSSSGSSGGGFGGGGGRSW</sequence>
<keyword evidence="1" id="KW-0812">Transmembrane</keyword>
<accession>D1AWT5</accession>
<proteinExistence type="predicted"/>
<dbReference type="GeneID" id="29673043"/>
<dbReference type="Pfam" id="PF09972">
    <property type="entry name" value="DUF2207"/>
    <property type="match status" value="1"/>
</dbReference>
<feature type="domain" description="Predicted membrane protein YciQ-like C-terminal" evidence="3">
    <location>
        <begin position="263"/>
        <end position="509"/>
    </location>
</feature>
<dbReference type="STRING" id="519441.Smon_0277"/>
<dbReference type="OrthoDB" id="79353at2"/>
<reference evidence="4 5" key="1">
    <citation type="journal article" date="2009" name="Stand. Genomic Sci.">
        <title>Complete genome sequence of Streptobacillus moniliformis type strain (9901T).</title>
        <authorList>
            <person name="Nolan M."/>
            <person name="Gronow S."/>
            <person name="Lapidus A."/>
            <person name="Ivanova N."/>
            <person name="Copeland A."/>
            <person name="Lucas S."/>
            <person name="Del Rio T.G."/>
            <person name="Chen F."/>
            <person name="Tice H."/>
            <person name="Pitluck S."/>
            <person name="Cheng J.F."/>
            <person name="Sims D."/>
            <person name="Meincke L."/>
            <person name="Bruce D."/>
            <person name="Goodwin L."/>
            <person name="Brettin T."/>
            <person name="Han C."/>
            <person name="Detter J.C."/>
            <person name="Ovchinikova G."/>
            <person name="Pati A."/>
            <person name="Mavromatis K."/>
            <person name="Mikhailova N."/>
            <person name="Chen A."/>
            <person name="Palaniappan K."/>
            <person name="Land M."/>
            <person name="Hauser L."/>
            <person name="Chang Y.J."/>
            <person name="Jeffries C.D."/>
            <person name="Rohde M."/>
            <person name="Sproer C."/>
            <person name="Goker M."/>
            <person name="Bristow J."/>
            <person name="Eisen J.A."/>
            <person name="Markowitz V."/>
            <person name="Hugenholtz P."/>
            <person name="Kyrpides N.C."/>
            <person name="Klenk H.P."/>
            <person name="Chain P."/>
        </authorList>
    </citation>
    <scope>NUCLEOTIDE SEQUENCE [LARGE SCALE GENOMIC DNA]</scope>
    <source>
        <strain evidence="5">ATCC 14647 / DSM 12112 / NCTC 10651 / 9901</strain>
    </source>
</reference>
<dbReference type="AlphaFoldDB" id="D1AWT5"/>
<feature type="transmembrane region" description="Helical" evidence="1">
    <location>
        <begin position="402"/>
        <end position="423"/>
    </location>
</feature>
<dbReference type="EMBL" id="CP001779">
    <property type="protein sequence ID" value="ACZ00761.1"/>
    <property type="molecule type" value="Genomic_DNA"/>
</dbReference>
<feature type="domain" description="DUF2207" evidence="2">
    <location>
        <begin position="19"/>
        <end position="204"/>
    </location>
</feature>
<dbReference type="InterPro" id="IPR048389">
    <property type="entry name" value="YciQ-like_C"/>
</dbReference>
<gene>
    <name evidence="4" type="ordered locus">Smon_0277</name>
</gene>
<dbReference type="HOGENOM" id="CLU_015045_2_1_0"/>
<feature type="transmembrane region" description="Helical" evidence="1">
    <location>
        <begin position="225"/>
        <end position="247"/>
    </location>
</feature>
<dbReference type="eggNOG" id="COG4907">
    <property type="taxonomic scope" value="Bacteria"/>
</dbReference>
<evidence type="ECO:0000259" key="2">
    <source>
        <dbReference type="Pfam" id="PF09972"/>
    </source>
</evidence>
<evidence type="ECO:0000313" key="5">
    <source>
        <dbReference type="Proteomes" id="UP000002072"/>
    </source>
</evidence>
<keyword evidence="5" id="KW-1185">Reference proteome</keyword>
<evidence type="ECO:0000259" key="3">
    <source>
        <dbReference type="Pfam" id="PF20990"/>
    </source>
</evidence>